<dbReference type="EMBL" id="KL872680">
    <property type="protein sequence ID" value="KGL96508.1"/>
    <property type="molecule type" value="Genomic_DNA"/>
</dbReference>
<evidence type="ECO:0000313" key="3">
    <source>
        <dbReference type="Proteomes" id="UP000053858"/>
    </source>
</evidence>
<keyword evidence="3" id="KW-1185">Reference proteome</keyword>
<feature type="non-terminal residue" evidence="2">
    <location>
        <position position="1"/>
    </location>
</feature>
<protein>
    <submittedName>
        <fullName evidence="2">Uncharacterized protein</fullName>
    </submittedName>
</protein>
<gene>
    <name evidence="2" type="ORF">N301_01779</name>
</gene>
<accession>A0A0A0ASL7</accession>
<reference evidence="3" key="1">
    <citation type="journal article" date="2014" name="Science">
        <title>Comparative genomics reveals insights into avian genome evolution and adaptation.</title>
        <authorList>
            <consortium name="Avian Genome Consortium"/>
            <person name="Zhang G."/>
            <person name="Li C."/>
            <person name="Li Q."/>
            <person name="Li B."/>
            <person name="Larkin D.M."/>
            <person name="Lee C."/>
            <person name="Storz J.F."/>
            <person name="Antunes A."/>
            <person name="Greenwold M.J."/>
            <person name="Meredith R.W."/>
            <person name="Odeen A."/>
            <person name="Cui J."/>
            <person name="Zhou Q."/>
            <person name="Xu L."/>
            <person name="Pan H."/>
            <person name="Wang Z."/>
            <person name="Jin L."/>
            <person name="Zhang P."/>
            <person name="Hu H."/>
            <person name="Yang W."/>
            <person name="Hu J."/>
            <person name="Xiao J."/>
            <person name="Yang Z."/>
            <person name="Liu Y."/>
            <person name="Xie Q."/>
            <person name="Yu H."/>
            <person name="Lian J."/>
            <person name="Wen P."/>
            <person name="Zhang F."/>
            <person name="Li H."/>
            <person name="Zeng Y."/>
            <person name="Xiong Z."/>
            <person name="Liu S."/>
            <person name="Zhou L."/>
            <person name="Huang Z."/>
            <person name="An N."/>
            <person name="Wang J."/>
            <person name="Zheng Q."/>
            <person name="Xiong Y."/>
            <person name="Wang G."/>
            <person name="Wang B."/>
            <person name="Wang J."/>
            <person name="Fan Y."/>
            <person name="da Fonseca R.R."/>
            <person name="Alfaro-Nunez A."/>
            <person name="Schubert M."/>
            <person name="Orlando L."/>
            <person name="Mourier T."/>
            <person name="Howard J.T."/>
            <person name="Ganapathy G."/>
            <person name="Pfenning A."/>
            <person name="Whitney O."/>
            <person name="Rivas M.V."/>
            <person name="Hara E."/>
            <person name="Smith J."/>
            <person name="Farre M."/>
            <person name="Narayan J."/>
            <person name="Slavov G."/>
            <person name="Romanov M.N."/>
            <person name="Borges R."/>
            <person name="Machado J.P."/>
            <person name="Khan I."/>
            <person name="Springer M.S."/>
            <person name="Gatesy J."/>
            <person name="Hoffmann F.G."/>
            <person name="Opazo J.C."/>
            <person name="Hastad O."/>
            <person name="Sawyer R.H."/>
            <person name="Kim H."/>
            <person name="Kim K.W."/>
            <person name="Kim H.J."/>
            <person name="Cho S."/>
            <person name="Li N."/>
            <person name="Huang Y."/>
            <person name="Bruford M.W."/>
            <person name="Zhan X."/>
            <person name="Dixon A."/>
            <person name="Bertelsen M.F."/>
            <person name="Derryberry E."/>
            <person name="Warren W."/>
            <person name="Wilson R.K."/>
            <person name="Li S."/>
            <person name="Ray D.A."/>
            <person name="Green R.E."/>
            <person name="O'Brien S.J."/>
            <person name="Griffin D."/>
            <person name="Johnson W.E."/>
            <person name="Haussler D."/>
            <person name="Ryder O.A."/>
            <person name="Willerslev E."/>
            <person name="Graves G.R."/>
            <person name="Alstrom P."/>
            <person name="Fjeldsa J."/>
            <person name="Mindell D.P."/>
            <person name="Edwards S.V."/>
            <person name="Braun E.L."/>
            <person name="Rahbek C."/>
            <person name="Burt D.W."/>
            <person name="Houde P."/>
            <person name="Zhang Y."/>
            <person name="Yang H."/>
            <person name="Wang J."/>
            <person name="Jarvis E.D."/>
            <person name="Gilbert M.T."/>
            <person name="Wang J."/>
        </authorList>
    </citation>
    <scope>NUCLEOTIDE SEQUENCE [LARGE SCALE GENOMIC DNA]</scope>
</reference>
<sequence length="121" mass="12674">CDLSKPELLSRLERGEEPCAPAEPDLEGADVSAEPAGEPDRLSAEGLLEMKTKESCEGNRREPEGSRSPAVTVNCSAPHVPPEATAVPADLSQPTPSPSYPLSTCCREVVNLKLSPSPPAA</sequence>
<organism evidence="2 3">
    <name type="scientific">Charadrius vociferus</name>
    <name type="common">Killdeer</name>
    <name type="synonym">Aegialitis vocifera</name>
    <dbReference type="NCBI Taxonomy" id="50402"/>
    <lineage>
        <taxon>Eukaryota</taxon>
        <taxon>Metazoa</taxon>
        <taxon>Chordata</taxon>
        <taxon>Craniata</taxon>
        <taxon>Vertebrata</taxon>
        <taxon>Euteleostomi</taxon>
        <taxon>Archelosauria</taxon>
        <taxon>Archosauria</taxon>
        <taxon>Dinosauria</taxon>
        <taxon>Saurischia</taxon>
        <taxon>Theropoda</taxon>
        <taxon>Coelurosauria</taxon>
        <taxon>Aves</taxon>
        <taxon>Neognathae</taxon>
        <taxon>Neoaves</taxon>
        <taxon>Charadriiformes</taxon>
        <taxon>Charadriidae</taxon>
        <taxon>Charadrius</taxon>
    </lineage>
</organism>
<proteinExistence type="predicted"/>
<feature type="non-terminal residue" evidence="2">
    <location>
        <position position="121"/>
    </location>
</feature>
<feature type="region of interest" description="Disordered" evidence="1">
    <location>
        <begin position="1"/>
        <end position="100"/>
    </location>
</feature>
<dbReference type="Proteomes" id="UP000053858">
    <property type="component" value="Unassembled WGS sequence"/>
</dbReference>
<evidence type="ECO:0000313" key="2">
    <source>
        <dbReference type="EMBL" id="KGL96508.1"/>
    </source>
</evidence>
<evidence type="ECO:0000256" key="1">
    <source>
        <dbReference type="SAM" id="MobiDB-lite"/>
    </source>
</evidence>
<feature type="compositionally biased region" description="Basic and acidic residues" evidence="1">
    <location>
        <begin position="38"/>
        <end position="65"/>
    </location>
</feature>
<dbReference type="AlphaFoldDB" id="A0A0A0ASL7"/>
<feature type="compositionally biased region" description="Basic and acidic residues" evidence="1">
    <location>
        <begin position="1"/>
        <end position="17"/>
    </location>
</feature>
<name>A0A0A0ASL7_CHAVO</name>